<evidence type="ECO:0000313" key="6">
    <source>
        <dbReference type="EMBL" id="ACT33598.1"/>
    </source>
</evidence>
<dbReference type="Gene3D" id="3.40.50.300">
    <property type="entry name" value="P-loop containing nucleotide triphosphate hydrolases"/>
    <property type="match status" value="1"/>
</dbReference>
<keyword evidence="6" id="KW-0614">Plasmid</keyword>
<dbReference type="InterPro" id="IPR017871">
    <property type="entry name" value="ABC_transporter-like_CS"/>
</dbReference>
<keyword evidence="3" id="KW-0547">Nucleotide-binding</keyword>
<reference evidence="6 7" key="1">
    <citation type="submission" date="2009-06" db="EMBL/GenBank/DDBJ databases">
        <authorList>
            <person name="Shrivastava S."/>
            <person name="Brinkac L.B."/>
            <person name="Brown J.L."/>
            <person name="Bruce D.B."/>
            <person name="Detter C."/>
            <person name="Green L.D."/>
            <person name="Munk C.A."/>
            <person name="Rogers Y.C."/>
            <person name="Tapia R."/>
            <person name="Saunders E.S."/>
            <person name="Sims D.R."/>
            <person name="Smith L.A."/>
            <person name="Smith T.J."/>
            <person name="Sutton G."/>
            <person name="Brettin T."/>
        </authorList>
    </citation>
    <scope>NUCLEOTIDE SEQUENCE [LARGE SCALE GENOMIC DNA]</scope>
    <source>
        <strain evidence="7">D str. 1873</strain>
        <plasmid evidence="6 7">pCLG1</plasmid>
    </source>
</reference>
<dbReference type="AlphaFoldDB" id="A0A9N7G350"/>
<sequence>MEKNNVIEIHNLSKIINDITILNDISVNFEKGKIYGIVGTNGSGKSMMFKAICGLINSTKGEIKVFDEVIKDGSFPKSTEIIIESPGFLPQYSGFKNLKILASINNVVSDEDIKNVISLVGLEPNDKRAVKKYSLGMKQRLGIAQALMEKPKLLILDEPMNGLDEDGVKLIRDILLGLKKESVTILLASHNKEDINELCDKVYRMKKGVLSIDE</sequence>
<geneLocation type="plasmid" evidence="6 7">
    <name>pCLG1</name>
</geneLocation>
<dbReference type="InterPro" id="IPR027417">
    <property type="entry name" value="P-loop_NTPase"/>
</dbReference>
<dbReference type="InterPro" id="IPR003439">
    <property type="entry name" value="ABC_transporter-like_ATP-bd"/>
</dbReference>
<dbReference type="PANTHER" id="PTHR43335:SF4">
    <property type="entry name" value="ABC TRANSPORTER, ATP-BINDING PROTEIN"/>
    <property type="match status" value="1"/>
</dbReference>
<keyword evidence="2" id="KW-0813">Transport</keyword>
<gene>
    <name evidence="6" type="ORF">CLG_0115</name>
</gene>
<evidence type="ECO:0000256" key="3">
    <source>
        <dbReference type="ARBA" id="ARBA00022741"/>
    </source>
</evidence>
<dbReference type="Pfam" id="PF00005">
    <property type="entry name" value="ABC_tran"/>
    <property type="match status" value="1"/>
</dbReference>
<organism evidence="6 7">
    <name type="scientific">Clostridium botulinum D str. 1873</name>
    <dbReference type="NCBI Taxonomy" id="592027"/>
    <lineage>
        <taxon>Bacteria</taxon>
        <taxon>Bacillati</taxon>
        <taxon>Bacillota</taxon>
        <taxon>Clostridia</taxon>
        <taxon>Eubacteriales</taxon>
        <taxon>Clostridiaceae</taxon>
        <taxon>Clostridium</taxon>
    </lineage>
</organism>
<dbReference type="GO" id="GO:0005524">
    <property type="term" value="F:ATP binding"/>
    <property type="evidence" value="ECO:0007669"/>
    <property type="project" value="UniProtKB-KW"/>
</dbReference>
<dbReference type="Proteomes" id="UP000006160">
    <property type="component" value="Plasmid pCLG1"/>
</dbReference>
<evidence type="ECO:0000256" key="2">
    <source>
        <dbReference type="ARBA" id="ARBA00022448"/>
    </source>
</evidence>
<evidence type="ECO:0000259" key="5">
    <source>
        <dbReference type="PROSITE" id="PS50893"/>
    </source>
</evidence>
<evidence type="ECO:0000256" key="4">
    <source>
        <dbReference type="ARBA" id="ARBA00022840"/>
    </source>
</evidence>
<accession>A0A9N7G350</accession>
<dbReference type="PROSITE" id="PS50893">
    <property type="entry name" value="ABC_TRANSPORTER_2"/>
    <property type="match status" value="1"/>
</dbReference>
<dbReference type="PANTHER" id="PTHR43335">
    <property type="entry name" value="ABC TRANSPORTER, ATP-BINDING PROTEIN"/>
    <property type="match status" value="1"/>
</dbReference>
<feature type="domain" description="ABC transporter" evidence="5">
    <location>
        <begin position="7"/>
        <end position="212"/>
    </location>
</feature>
<dbReference type="InterPro" id="IPR003593">
    <property type="entry name" value="AAA+_ATPase"/>
</dbReference>
<dbReference type="EMBL" id="CP001659">
    <property type="protein sequence ID" value="ACT33598.1"/>
    <property type="molecule type" value="Genomic_DNA"/>
</dbReference>
<proteinExistence type="inferred from homology"/>
<dbReference type="PROSITE" id="PS00211">
    <property type="entry name" value="ABC_TRANSPORTER_1"/>
    <property type="match status" value="1"/>
</dbReference>
<comment type="similarity">
    <text evidence="1">Belongs to the ABC transporter superfamily.</text>
</comment>
<evidence type="ECO:0000313" key="7">
    <source>
        <dbReference type="Proteomes" id="UP000006160"/>
    </source>
</evidence>
<protein>
    <submittedName>
        <fullName evidence="6">Efflux ABC transporter, ATP-binding protein</fullName>
    </submittedName>
</protein>
<dbReference type="RefSeq" id="WP_012669484.1">
    <property type="nucleotide sequence ID" value="NC_012946.1"/>
</dbReference>
<dbReference type="SMART" id="SM00382">
    <property type="entry name" value="AAA"/>
    <property type="match status" value="1"/>
</dbReference>
<evidence type="ECO:0000256" key="1">
    <source>
        <dbReference type="ARBA" id="ARBA00005417"/>
    </source>
</evidence>
<keyword evidence="4 6" id="KW-0067">ATP-binding</keyword>
<name>A0A9N7G350_CLOBO</name>
<dbReference type="SUPFAM" id="SSF52540">
    <property type="entry name" value="P-loop containing nucleoside triphosphate hydrolases"/>
    <property type="match status" value="1"/>
</dbReference>
<dbReference type="GO" id="GO:0016887">
    <property type="term" value="F:ATP hydrolysis activity"/>
    <property type="evidence" value="ECO:0007669"/>
    <property type="project" value="InterPro"/>
</dbReference>